<evidence type="ECO:0000256" key="11">
    <source>
        <dbReference type="RuleBase" id="RU000682"/>
    </source>
</evidence>
<dbReference type="InterPro" id="IPR012955">
    <property type="entry name" value="CASP_C"/>
</dbReference>
<evidence type="ECO:0000256" key="13">
    <source>
        <dbReference type="SAM" id="Coils"/>
    </source>
</evidence>
<evidence type="ECO:0000256" key="4">
    <source>
        <dbReference type="ARBA" id="ARBA00023015"/>
    </source>
</evidence>
<dbReference type="STRING" id="2018661.A0A2A2KQ78"/>
<feature type="compositionally biased region" description="Polar residues" evidence="14">
    <location>
        <begin position="994"/>
        <end position="1003"/>
    </location>
</feature>
<dbReference type="Pfam" id="PF08172">
    <property type="entry name" value="CASP_C"/>
    <property type="match status" value="1"/>
</dbReference>
<feature type="compositionally biased region" description="Acidic residues" evidence="14">
    <location>
        <begin position="1131"/>
        <end position="1142"/>
    </location>
</feature>
<feature type="compositionally biased region" description="Polar residues" evidence="14">
    <location>
        <begin position="1146"/>
        <end position="1155"/>
    </location>
</feature>
<dbReference type="InterPro" id="IPR009057">
    <property type="entry name" value="Homeodomain-like_sf"/>
</dbReference>
<evidence type="ECO:0000256" key="6">
    <source>
        <dbReference type="ARBA" id="ARBA00023125"/>
    </source>
</evidence>
<dbReference type="PANTHER" id="PTHR14043">
    <property type="entry name" value="CCAAT DISPLACEMENT PROTEIN-RELATED"/>
    <property type="match status" value="1"/>
</dbReference>
<feature type="compositionally biased region" description="Polar residues" evidence="14">
    <location>
        <begin position="656"/>
        <end position="668"/>
    </location>
</feature>
<evidence type="ECO:0000256" key="7">
    <source>
        <dbReference type="ARBA" id="ARBA00023155"/>
    </source>
</evidence>
<dbReference type="CDD" id="cd00086">
    <property type="entry name" value="homeodomain"/>
    <property type="match status" value="1"/>
</dbReference>
<dbReference type="GO" id="GO:0000981">
    <property type="term" value="F:DNA-binding transcription factor activity, RNA polymerase II-specific"/>
    <property type="evidence" value="ECO:0007669"/>
    <property type="project" value="InterPro"/>
</dbReference>
<keyword evidence="3" id="KW-0677">Repeat</keyword>
<comment type="similarity">
    <text evidence="2 12">Belongs to the CUT homeobox family.</text>
</comment>
<organism evidence="17 18">
    <name type="scientific">Diploscapter pachys</name>
    <dbReference type="NCBI Taxonomy" id="2018661"/>
    <lineage>
        <taxon>Eukaryota</taxon>
        <taxon>Metazoa</taxon>
        <taxon>Ecdysozoa</taxon>
        <taxon>Nematoda</taxon>
        <taxon>Chromadorea</taxon>
        <taxon>Rhabditida</taxon>
        <taxon>Rhabditina</taxon>
        <taxon>Rhabditomorpha</taxon>
        <taxon>Rhabditoidea</taxon>
        <taxon>Rhabditidae</taxon>
        <taxon>Diploscapter</taxon>
    </lineage>
</organism>
<feature type="region of interest" description="Disordered" evidence="14">
    <location>
        <begin position="1130"/>
        <end position="1158"/>
    </location>
</feature>
<feature type="compositionally biased region" description="Basic and acidic residues" evidence="14">
    <location>
        <begin position="719"/>
        <end position="731"/>
    </location>
</feature>
<dbReference type="SUPFAM" id="SSF46689">
    <property type="entry name" value="Homeodomain-like"/>
    <property type="match status" value="1"/>
</dbReference>
<evidence type="ECO:0000256" key="2">
    <source>
        <dbReference type="ARBA" id="ARBA00008190"/>
    </source>
</evidence>
<evidence type="ECO:0000259" key="16">
    <source>
        <dbReference type="PROSITE" id="PS51042"/>
    </source>
</evidence>
<feature type="domain" description="CUT" evidence="16">
    <location>
        <begin position="767"/>
        <end position="854"/>
    </location>
</feature>
<dbReference type="OrthoDB" id="10257567at2759"/>
<dbReference type="GO" id="GO:0003677">
    <property type="term" value="F:DNA binding"/>
    <property type="evidence" value="ECO:0007669"/>
    <property type="project" value="UniProtKB-UniRule"/>
</dbReference>
<feature type="compositionally biased region" description="Low complexity" evidence="14">
    <location>
        <begin position="450"/>
        <end position="471"/>
    </location>
</feature>
<name>A0A2A2KQ78_9BILA</name>
<protein>
    <recommendedName>
        <fullName evidence="12">Homeobox protein cut-like</fullName>
    </recommendedName>
</protein>
<dbReference type="Pfam" id="PF00046">
    <property type="entry name" value="Homeodomain"/>
    <property type="match status" value="1"/>
</dbReference>
<proteinExistence type="inferred from homology"/>
<evidence type="ECO:0000256" key="14">
    <source>
        <dbReference type="SAM" id="MobiDB-lite"/>
    </source>
</evidence>
<keyword evidence="7 10" id="KW-0371">Homeobox</keyword>
<feature type="region of interest" description="Disordered" evidence="14">
    <location>
        <begin position="425"/>
        <end position="480"/>
    </location>
</feature>
<evidence type="ECO:0000259" key="15">
    <source>
        <dbReference type="PROSITE" id="PS50071"/>
    </source>
</evidence>
<keyword evidence="8 12" id="KW-0804">Transcription</keyword>
<reference evidence="17 18" key="1">
    <citation type="journal article" date="2017" name="Curr. Biol.">
        <title>Genome architecture and evolution of a unichromosomal asexual nematode.</title>
        <authorList>
            <person name="Fradin H."/>
            <person name="Zegar C."/>
            <person name="Gutwein M."/>
            <person name="Lucas J."/>
            <person name="Kovtun M."/>
            <person name="Corcoran D."/>
            <person name="Baugh L.R."/>
            <person name="Kiontke K."/>
            <person name="Gunsalus K."/>
            <person name="Fitch D.H."/>
            <person name="Piano F."/>
        </authorList>
    </citation>
    <scope>NUCLEOTIDE SEQUENCE [LARGE SCALE GENOMIC DNA]</scope>
    <source>
        <strain evidence="17">PF1309</strain>
    </source>
</reference>
<feature type="coiled-coil region" evidence="13">
    <location>
        <begin position="56"/>
        <end position="117"/>
    </location>
</feature>
<evidence type="ECO:0000256" key="8">
    <source>
        <dbReference type="ARBA" id="ARBA00023163"/>
    </source>
</evidence>
<dbReference type="PROSITE" id="PS00027">
    <property type="entry name" value="HOMEOBOX_1"/>
    <property type="match status" value="1"/>
</dbReference>
<dbReference type="FunFam" id="1.10.260.40:FF:000027">
    <property type="entry name" value="Homeobox protein cut-like"/>
    <property type="match status" value="1"/>
</dbReference>
<keyword evidence="9 10" id="KW-0539">Nucleus</keyword>
<dbReference type="InterPro" id="IPR017970">
    <property type="entry name" value="Homeobox_CS"/>
</dbReference>
<evidence type="ECO:0000256" key="12">
    <source>
        <dbReference type="RuleBase" id="RU361129"/>
    </source>
</evidence>
<evidence type="ECO:0000256" key="3">
    <source>
        <dbReference type="ARBA" id="ARBA00022737"/>
    </source>
</evidence>
<dbReference type="SMART" id="SM01109">
    <property type="entry name" value="CUT"/>
    <property type="match status" value="3"/>
</dbReference>
<feature type="region of interest" description="Disordered" evidence="14">
    <location>
        <begin position="719"/>
        <end position="743"/>
    </location>
</feature>
<comment type="subcellular location">
    <subcellularLocation>
        <location evidence="1 10 11">Nucleus</location>
    </subcellularLocation>
</comment>
<dbReference type="InterPro" id="IPR010982">
    <property type="entry name" value="Lambda_DNA-bd_dom_sf"/>
</dbReference>
<dbReference type="InterPro" id="IPR001356">
    <property type="entry name" value="HD"/>
</dbReference>
<feature type="coiled-coil region" evidence="13">
    <location>
        <begin position="322"/>
        <end position="360"/>
    </location>
</feature>
<feature type="compositionally biased region" description="Polar residues" evidence="14">
    <location>
        <begin position="425"/>
        <end position="442"/>
    </location>
</feature>
<keyword evidence="5 13" id="KW-0175">Coiled coil</keyword>
<dbReference type="InterPro" id="IPR003350">
    <property type="entry name" value="CUT_dom"/>
</dbReference>
<evidence type="ECO:0000313" key="18">
    <source>
        <dbReference type="Proteomes" id="UP000218231"/>
    </source>
</evidence>
<evidence type="ECO:0000256" key="5">
    <source>
        <dbReference type="ARBA" id="ARBA00023054"/>
    </source>
</evidence>
<dbReference type="Pfam" id="PF02376">
    <property type="entry name" value="CUT"/>
    <property type="match status" value="3"/>
</dbReference>
<keyword evidence="18" id="KW-1185">Reference proteome</keyword>
<dbReference type="GO" id="GO:0005634">
    <property type="term" value="C:nucleus"/>
    <property type="evidence" value="ECO:0007669"/>
    <property type="project" value="UniProtKB-SubCell"/>
</dbReference>
<feature type="domain" description="CUT" evidence="16">
    <location>
        <begin position="516"/>
        <end position="606"/>
    </location>
</feature>
<dbReference type="GO" id="GO:0006891">
    <property type="term" value="P:intra-Golgi vesicle-mediated transport"/>
    <property type="evidence" value="ECO:0007669"/>
    <property type="project" value="InterPro"/>
</dbReference>
<accession>A0A2A2KQ78</accession>
<dbReference type="Gene3D" id="1.10.260.40">
    <property type="entry name" value="lambda repressor-like DNA-binding domains"/>
    <property type="match status" value="3"/>
</dbReference>
<dbReference type="SUPFAM" id="SSF47413">
    <property type="entry name" value="lambda repressor-like DNA-binding domains"/>
    <property type="match status" value="3"/>
</dbReference>
<feature type="domain" description="CUT" evidence="16">
    <location>
        <begin position="903"/>
        <end position="990"/>
    </location>
</feature>
<feature type="coiled-coil region" evidence="13">
    <location>
        <begin position="1285"/>
        <end position="1312"/>
    </location>
</feature>
<dbReference type="PROSITE" id="PS51042">
    <property type="entry name" value="CUT"/>
    <property type="match status" value="3"/>
</dbReference>
<dbReference type="GO" id="GO:0000139">
    <property type="term" value="C:Golgi membrane"/>
    <property type="evidence" value="ECO:0007669"/>
    <property type="project" value="InterPro"/>
</dbReference>
<feature type="region of interest" description="Disordered" evidence="14">
    <location>
        <begin position="1067"/>
        <end position="1094"/>
    </location>
</feature>
<keyword evidence="6 10" id="KW-0238">DNA-binding</keyword>
<feature type="DNA-binding region" description="Homeobox" evidence="10">
    <location>
        <begin position="1019"/>
        <end position="1078"/>
    </location>
</feature>
<evidence type="ECO:0000256" key="10">
    <source>
        <dbReference type="PROSITE-ProRule" id="PRU00108"/>
    </source>
</evidence>
<feature type="region of interest" description="Disordered" evidence="14">
    <location>
        <begin position="991"/>
        <end position="1014"/>
    </location>
</feature>
<feature type="compositionally biased region" description="Basic and acidic residues" evidence="14">
    <location>
        <begin position="613"/>
        <end position="622"/>
    </location>
</feature>
<sequence length="1427" mass="161968">MGNRYRPKSYTKQNHNGDEIYKYVLRKAIKYRYFVPHQIKTTHISYFDPRSVLQQAVAWKLEAEKAKKALEEAETLRQTVTDLHAEFADLKNQDVTIRQLREQIKQLEERNTEAIDDTVGETEKRLREEFSIRETEMSMRAEKLKAENGNMERKISELEATNKDVQRRLDTAKMNSDRKETFVHEQVDILTRDLNEARKRIANFEAEVAGLTSELVVAKSAQQRGNLEDIAALGGLMIEKDEEIKRLGEEIRKLRENDRAEIDSLKARLHEANARIQQQEEMISQLKEQLADKSDYEAIKNELRLLREIEFGDAASANEESIQKLGETVQTLDRLLAEKNRRLQNENARLRMENAKQKAGQGQAVVEKVTSRIGQEIAQTRQADRELDHIIEKQKQAKSEESPPAEEEQSLFTILLNMGASTSLSNELANSTSTQGSSARSNPNRHEASSGPLKLPTTGPTPSTTANNSPLKSPASEIPFDKFRYSPKLTNYTGEPQKSAQELKTINDLHATVQANVRALGSRALNTAEIARQCKRLMVAYNIGQRLFAKYVMNQVVKSQGSLSELLSKPRHWSKLTDKGREAFRRIYAWLSDDKAIELLCTLSPRRIWPSDTKIEHPKPETLWEGSGSLPPEEPVESTPKKGATSAREDQYRLAGTNQAANSGQTRSSRWRHDDIPKEKIMSIFQTELAKLKEQESNLERAIASRSCSDSIGLIIGDADSKKDGSVERTQSRSGSHDTNGSDKALANKAHMIMTSRMKLGLTPITQEQFERFSCLDTEDIVKQVKEFLSINSISQRQFGEHVLGLSQGSVSDLLARPKQWSMLTQKGREPFIRMKLFMMEVTSNTRKGSEDVANQSKSLRDLLNNLDDFSDAQQITVADVVKIKRESMDEEPISVLEKQAAEMMDSYDDPDYTQKLVNKVKARLQMHAIPQKLFGEQILGSSIGGTAELLQRPRPWSSLTSKAKEPYERMAQWLMDDDAQIRLTEKARMESGPMTSINTNGKRSAAQADPSYELPTPKKVQRTIITDQQKEALRFVFQHEPHPSQKTTELLAQKLNLGVRTVNNWFHNHRTRQKSSNKETGGSGSVPASPTIGNWQQDLANMLETGNFFNFSDVLPTMVPVSLPSLFGNFEEENNDDDNDDNSSFHHQNPSNDDVTIANVDVKGFRDATTNSTTVKKENGSHKASSSLLDKAVEKMRVIFYFSEDLEKAESELPGLQKRCDHLKDLVAKLEQDLAASIWKGKTPQGEFVELKPDVSTLDLLQSVGEQQQRRQAEDDGQSDGSLLTIITAQRDRLIEKVNQLQEELNVEKHRGSVLQSQIEKVKDDNIQLIGKIRFLQSYDSNKSQPTSSTDVEQAYGDEYQNRLDPFRKFTQTENQKTYTKLKIHDKATLKIVLYRFAFTESCERDFQQDCVEKFEQHMRQHHPKG</sequence>
<dbReference type="Proteomes" id="UP000218231">
    <property type="component" value="Unassembled WGS sequence"/>
</dbReference>
<feature type="region of interest" description="Disordered" evidence="14">
    <location>
        <begin position="611"/>
        <end position="672"/>
    </location>
</feature>
<keyword evidence="4 12" id="KW-0805">Transcription regulation</keyword>
<evidence type="ECO:0000256" key="9">
    <source>
        <dbReference type="ARBA" id="ARBA00023242"/>
    </source>
</evidence>
<dbReference type="GO" id="GO:0030154">
    <property type="term" value="P:cell differentiation"/>
    <property type="evidence" value="ECO:0007669"/>
    <property type="project" value="UniProtKB-ARBA"/>
</dbReference>
<dbReference type="EMBL" id="LIAE01007960">
    <property type="protein sequence ID" value="PAV76095.1"/>
    <property type="molecule type" value="Genomic_DNA"/>
</dbReference>
<gene>
    <name evidence="17" type="ORF">WR25_21563</name>
</gene>
<evidence type="ECO:0000313" key="17">
    <source>
        <dbReference type="EMBL" id="PAV76095.1"/>
    </source>
</evidence>
<feature type="domain" description="Homeobox" evidence="15">
    <location>
        <begin position="1017"/>
        <end position="1077"/>
    </location>
</feature>
<dbReference type="PROSITE" id="PS50071">
    <property type="entry name" value="HOMEOBOX_2"/>
    <property type="match status" value="1"/>
</dbReference>
<dbReference type="PANTHER" id="PTHR14043:SF2">
    <property type="entry name" value="HOMEOBOX PROTEIN CUT"/>
    <property type="match status" value="1"/>
</dbReference>
<feature type="coiled-coil region" evidence="13">
    <location>
        <begin position="1207"/>
        <end position="1234"/>
    </location>
</feature>
<comment type="caution">
    <text evidence="17">The sequence shown here is derived from an EMBL/GenBank/DDBJ whole genome shotgun (WGS) entry which is preliminary data.</text>
</comment>
<dbReference type="SMART" id="SM00389">
    <property type="entry name" value="HOX"/>
    <property type="match status" value="1"/>
</dbReference>
<dbReference type="Gene3D" id="1.10.10.60">
    <property type="entry name" value="Homeodomain-like"/>
    <property type="match status" value="1"/>
</dbReference>
<evidence type="ECO:0000256" key="1">
    <source>
        <dbReference type="ARBA" id="ARBA00004123"/>
    </source>
</evidence>
<feature type="coiled-coil region" evidence="13">
    <location>
        <begin position="141"/>
        <end position="296"/>
    </location>
</feature>